<dbReference type="InterPro" id="IPR000522">
    <property type="entry name" value="ABC_transptr_permease_BtuC"/>
</dbReference>
<evidence type="ECO:0000256" key="7">
    <source>
        <dbReference type="ARBA" id="ARBA00023136"/>
    </source>
</evidence>
<keyword evidence="7 8" id="KW-0472">Membrane</keyword>
<feature type="transmembrane region" description="Helical" evidence="8">
    <location>
        <begin position="112"/>
        <end position="131"/>
    </location>
</feature>
<evidence type="ECO:0000256" key="5">
    <source>
        <dbReference type="ARBA" id="ARBA00022692"/>
    </source>
</evidence>
<gene>
    <name evidence="9" type="primary">fepD</name>
    <name evidence="9" type="ORF">GAK30_02331</name>
</gene>
<evidence type="ECO:0000256" key="2">
    <source>
        <dbReference type="ARBA" id="ARBA00007935"/>
    </source>
</evidence>
<dbReference type="PANTHER" id="PTHR30472:SF1">
    <property type="entry name" value="FE(3+) DICITRATE TRANSPORT SYSTEM PERMEASE PROTEIN FECC-RELATED"/>
    <property type="match status" value="1"/>
</dbReference>
<feature type="transmembrane region" description="Helical" evidence="8">
    <location>
        <begin position="143"/>
        <end position="164"/>
    </location>
</feature>
<dbReference type="Gene3D" id="1.10.3470.10">
    <property type="entry name" value="ABC transporter involved in vitamin B12 uptake, BtuC"/>
    <property type="match status" value="1"/>
</dbReference>
<dbReference type="GO" id="GO:0022857">
    <property type="term" value="F:transmembrane transporter activity"/>
    <property type="evidence" value="ECO:0007669"/>
    <property type="project" value="InterPro"/>
</dbReference>
<reference evidence="10" key="1">
    <citation type="journal article" date="2020" name="MBio">
        <title>Horizontal gene transfer to a defensive symbiont with a reduced genome amongst a multipartite beetle microbiome.</title>
        <authorList>
            <person name="Waterworth S.C."/>
            <person name="Florez L.V."/>
            <person name="Rees E.R."/>
            <person name="Hertweck C."/>
            <person name="Kaltenpoth M."/>
            <person name="Kwan J.C."/>
        </authorList>
    </citation>
    <scope>NUCLEOTIDE SEQUENCE [LARGE SCALE GENOMIC DNA]</scope>
</reference>
<dbReference type="Proteomes" id="UP000461670">
    <property type="component" value="Unassembled WGS sequence"/>
</dbReference>
<evidence type="ECO:0000313" key="10">
    <source>
        <dbReference type="Proteomes" id="UP000461670"/>
    </source>
</evidence>
<feature type="transmembrane region" description="Helical" evidence="8">
    <location>
        <begin position="184"/>
        <end position="203"/>
    </location>
</feature>
<dbReference type="PANTHER" id="PTHR30472">
    <property type="entry name" value="FERRIC ENTEROBACTIN TRANSPORT SYSTEM PERMEASE PROTEIN"/>
    <property type="match status" value="1"/>
</dbReference>
<dbReference type="SUPFAM" id="SSF81345">
    <property type="entry name" value="ABC transporter involved in vitamin B12 uptake, BtuC"/>
    <property type="match status" value="1"/>
</dbReference>
<feature type="transmembrane region" description="Helical" evidence="8">
    <location>
        <begin position="85"/>
        <end position="106"/>
    </location>
</feature>
<dbReference type="GO" id="GO:0033214">
    <property type="term" value="P:siderophore-iron import into cell"/>
    <property type="evidence" value="ECO:0007669"/>
    <property type="project" value="TreeGrafter"/>
</dbReference>
<keyword evidence="6 8" id="KW-1133">Transmembrane helix</keyword>
<dbReference type="EMBL" id="WNDQ01000031">
    <property type="protein sequence ID" value="KAF1020728.1"/>
    <property type="molecule type" value="Genomic_DNA"/>
</dbReference>
<evidence type="ECO:0000256" key="6">
    <source>
        <dbReference type="ARBA" id="ARBA00022989"/>
    </source>
</evidence>
<dbReference type="InterPro" id="IPR037294">
    <property type="entry name" value="ABC_BtuC-like"/>
</dbReference>
<comment type="caution">
    <text evidence="9">The sequence shown here is derived from an EMBL/GenBank/DDBJ whole genome shotgun (WGS) entry which is preliminary data.</text>
</comment>
<protein>
    <submittedName>
        <fullName evidence="9">Ferric enterobactin transport system permease protein FepD</fullName>
    </submittedName>
</protein>
<evidence type="ECO:0000313" key="9">
    <source>
        <dbReference type="EMBL" id="KAF1020728.1"/>
    </source>
</evidence>
<evidence type="ECO:0000256" key="3">
    <source>
        <dbReference type="ARBA" id="ARBA00022448"/>
    </source>
</evidence>
<dbReference type="AlphaFoldDB" id="A0A7V8JQ56"/>
<keyword evidence="5 8" id="KW-0812">Transmembrane</keyword>
<dbReference type="GO" id="GO:0005886">
    <property type="term" value="C:plasma membrane"/>
    <property type="evidence" value="ECO:0007669"/>
    <property type="project" value="UniProtKB-SubCell"/>
</dbReference>
<feature type="transmembrane region" description="Helical" evidence="8">
    <location>
        <begin position="253"/>
        <end position="271"/>
    </location>
</feature>
<dbReference type="Pfam" id="PF01032">
    <property type="entry name" value="FecCD"/>
    <property type="match status" value="1"/>
</dbReference>
<evidence type="ECO:0000256" key="8">
    <source>
        <dbReference type="SAM" id="Phobius"/>
    </source>
</evidence>
<organism evidence="9 10">
    <name type="scientific">Paracidovorax wautersii</name>
    <dbReference type="NCBI Taxonomy" id="1177982"/>
    <lineage>
        <taxon>Bacteria</taxon>
        <taxon>Pseudomonadati</taxon>
        <taxon>Pseudomonadota</taxon>
        <taxon>Betaproteobacteria</taxon>
        <taxon>Burkholderiales</taxon>
        <taxon>Comamonadaceae</taxon>
        <taxon>Paracidovorax</taxon>
    </lineage>
</organism>
<comment type="subcellular location">
    <subcellularLocation>
        <location evidence="1">Cell membrane</location>
        <topology evidence="1">Multi-pass membrane protein</topology>
    </subcellularLocation>
</comment>
<comment type="similarity">
    <text evidence="2">Belongs to the binding-protein-dependent transport system permease family. FecCD subfamily.</text>
</comment>
<feature type="transmembrane region" description="Helical" evidence="8">
    <location>
        <begin position="56"/>
        <end position="73"/>
    </location>
</feature>
<sequence>MNAGPTAARGVLRALDAASLAWGARPLALARIVQMLWSPDDSIDAAIVWHYRMPRTGLAIMVGCALGMAGALMQALTRNPLADPGLLGVHAGAALAVVLAMSLLGLASYGGYVGFALAGAAIAAVGVHVLAGQAPPSVRRVRLLLAGTAVSACLASATAMITLFDVQTFDAYRFWIVGSLADRGYDVLVPALPLVAVGLLLGLSQARALDTLSLGDDLGQALGQRPGRVRAVGLVAIVLLCGAATAAAGPIGFVGLVTSLLGGAYLAWLLAHQWRRGL</sequence>
<evidence type="ECO:0000256" key="4">
    <source>
        <dbReference type="ARBA" id="ARBA00022475"/>
    </source>
</evidence>
<accession>A0A7V8JQ56</accession>
<evidence type="ECO:0000256" key="1">
    <source>
        <dbReference type="ARBA" id="ARBA00004651"/>
    </source>
</evidence>
<proteinExistence type="inferred from homology"/>
<keyword evidence="4" id="KW-1003">Cell membrane</keyword>
<keyword evidence="3" id="KW-0813">Transport</keyword>
<name>A0A7V8JQ56_9BURK</name>